<dbReference type="PANTHER" id="PTHR43713">
    <property type="entry name" value="GLUTAMATE-1-SEMIALDEHYDE 2,1-AMINOMUTASE"/>
    <property type="match status" value="1"/>
</dbReference>
<evidence type="ECO:0000256" key="3">
    <source>
        <dbReference type="ARBA" id="ARBA00008981"/>
    </source>
</evidence>
<evidence type="ECO:0000256" key="1">
    <source>
        <dbReference type="ARBA" id="ARBA00001933"/>
    </source>
</evidence>
<dbReference type="InterPro" id="IPR004639">
    <property type="entry name" value="4pyrrol_synth_GluAld_NH2Trfase"/>
</dbReference>
<reference evidence="8" key="1">
    <citation type="submission" date="2024-02" db="EMBL/GenBank/DDBJ databases">
        <title>Sediminibacterium planktonica sp. nov. and Sediminibacterium longus sp. nov., isolated from surface lake and river water.</title>
        <authorList>
            <person name="Watanabe K."/>
            <person name="Takemine S."/>
            <person name="Ishii Y."/>
            <person name="Ogata Y."/>
            <person name="Shindo C."/>
            <person name="Suda W."/>
        </authorList>
    </citation>
    <scope>NUCLEOTIDE SEQUENCE</scope>
    <source>
        <strain evidence="8">KACHI17</strain>
    </source>
</reference>
<accession>A0AAT9GLP3</accession>
<sequence>MHREALKDSVYFYAFCGNILTTNITMYNRSLSLFERAQQSIPGGVNSPVRAFKSVGGTPIFIEKAKGAYLYDADGNRYIDYIASWGPMILGHAYEPIVKAIQEKAVLSTSYGAPTELEIEMAELIKSMAPNVDLIRMVSSGTEACMSALRLARGYTGRNKFIKFEGCYHGHADAFLVKAGSGLATFDIQTVPGITGGVSTDTLTCAYNDLNAVKNLVSIHKNEIAAIIVEPVAGNMGCILPAPGFLEGIRAICDAEGIVFIFDEVMTGFRLGQGGAQQVLNVDADLITYGKVIGAGMPVGAFGGKRAIMEKIAPLGNVYQAGTLSGNPIAMIAGYTLLNELKNNPSLYQELNDKTAYLHEGLNKVLTESGTPFVINRFGSMISVHFSEKPVTDFASASAANNALFNKYFHAMLKKGIYLPPSAFESWFLNNALTYADLDATIQATKESLSEIL</sequence>
<dbReference type="PANTHER" id="PTHR43713:SF3">
    <property type="entry name" value="GLUTAMATE-1-SEMIALDEHYDE 2,1-AMINOMUTASE 1, CHLOROPLASTIC-RELATED"/>
    <property type="match status" value="1"/>
</dbReference>
<dbReference type="NCBIfam" id="NF000818">
    <property type="entry name" value="PRK00062.1"/>
    <property type="match status" value="1"/>
</dbReference>
<comment type="similarity">
    <text evidence="3 7">Belongs to the class-III pyridoxal-phosphate-dependent aminotransferase family. HemL subfamily.</text>
</comment>
<keyword evidence="6 7" id="KW-0627">Porphyrin biosynthesis</keyword>
<evidence type="ECO:0000256" key="2">
    <source>
        <dbReference type="ARBA" id="ARBA00004819"/>
    </source>
</evidence>
<evidence type="ECO:0000256" key="4">
    <source>
        <dbReference type="ARBA" id="ARBA00022898"/>
    </source>
</evidence>
<name>A0AAT9GLP3_9BACT</name>
<comment type="catalytic activity">
    <reaction evidence="7">
        <text>(S)-4-amino-5-oxopentanoate = 5-aminolevulinate</text>
        <dbReference type="Rhea" id="RHEA:14265"/>
        <dbReference type="ChEBI" id="CHEBI:57501"/>
        <dbReference type="ChEBI" id="CHEBI:356416"/>
        <dbReference type="EC" id="5.4.3.8"/>
    </reaction>
</comment>
<keyword evidence="5 7" id="KW-0413">Isomerase</keyword>
<protein>
    <recommendedName>
        <fullName evidence="7">Glutamate-1-semialdehyde 2,1-aminomutase</fullName>
        <shortName evidence="7">GSA</shortName>
        <ecNumber evidence="7">5.4.3.8</ecNumber>
    </recommendedName>
    <alternativeName>
        <fullName evidence="7">Glutamate-1-semialdehyde aminotransferase</fullName>
        <shortName evidence="7">GSA-AT</shortName>
    </alternativeName>
</protein>
<dbReference type="EMBL" id="AP029612">
    <property type="protein sequence ID" value="BFG71587.1"/>
    <property type="molecule type" value="Genomic_DNA"/>
</dbReference>
<dbReference type="GO" id="GO:0006782">
    <property type="term" value="P:protoporphyrinogen IX biosynthetic process"/>
    <property type="evidence" value="ECO:0007669"/>
    <property type="project" value="UniProtKB-UniRule"/>
</dbReference>
<dbReference type="FunFam" id="3.40.640.10:FF:000021">
    <property type="entry name" value="Glutamate-1-semialdehyde 2,1-aminomutase"/>
    <property type="match status" value="1"/>
</dbReference>
<dbReference type="Pfam" id="PF00202">
    <property type="entry name" value="Aminotran_3"/>
    <property type="match status" value="1"/>
</dbReference>
<proteinExistence type="inferred from homology"/>
<dbReference type="InterPro" id="IPR015424">
    <property type="entry name" value="PyrdxlP-dep_Trfase"/>
</dbReference>
<keyword evidence="7" id="KW-0963">Cytoplasm</keyword>
<dbReference type="SUPFAM" id="SSF53383">
    <property type="entry name" value="PLP-dependent transferases"/>
    <property type="match status" value="1"/>
</dbReference>
<evidence type="ECO:0000313" key="8">
    <source>
        <dbReference type="EMBL" id="BFG71587.1"/>
    </source>
</evidence>
<evidence type="ECO:0000256" key="5">
    <source>
        <dbReference type="ARBA" id="ARBA00023235"/>
    </source>
</evidence>
<dbReference type="InterPro" id="IPR015421">
    <property type="entry name" value="PyrdxlP-dep_Trfase_major"/>
</dbReference>
<comment type="subunit">
    <text evidence="7">Homodimer.</text>
</comment>
<dbReference type="AlphaFoldDB" id="A0AAT9GLP3"/>
<dbReference type="CDD" id="cd00610">
    <property type="entry name" value="OAT_like"/>
    <property type="match status" value="1"/>
</dbReference>
<feature type="modified residue" description="N6-(pyridoxal phosphate)lysine" evidence="7">
    <location>
        <position position="291"/>
    </location>
</feature>
<dbReference type="GO" id="GO:0042286">
    <property type="term" value="F:glutamate-1-semialdehyde 2,1-aminomutase activity"/>
    <property type="evidence" value="ECO:0007669"/>
    <property type="project" value="UniProtKB-UniRule"/>
</dbReference>
<dbReference type="GO" id="GO:0008483">
    <property type="term" value="F:transaminase activity"/>
    <property type="evidence" value="ECO:0007669"/>
    <property type="project" value="InterPro"/>
</dbReference>
<evidence type="ECO:0000256" key="6">
    <source>
        <dbReference type="ARBA" id="ARBA00023244"/>
    </source>
</evidence>
<comment type="pathway">
    <text evidence="2">Porphyrin-containing compound metabolism; protoporphyrin-IX biosynthesis; 5-aminolevulinate from L-glutamyl-tRNA(Glu): step 2/2.</text>
</comment>
<dbReference type="PROSITE" id="PS00600">
    <property type="entry name" value="AA_TRANSFER_CLASS_3"/>
    <property type="match status" value="1"/>
</dbReference>
<dbReference type="GO" id="GO:0030170">
    <property type="term" value="F:pyridoxal phosphate binding"/>
    <property type="evidence" value="ECO:0007669"/>
    <property type="project" value="InterPro"/>
</dbReference>
<dbReference type="InterPro" id="IPR015422">
    <property type="entry name" value="PyrdxlP-dep_Trfase_small"/>
</dbReference>
<comment type="cofactor">
    <cofactor evidence="1 7">
        <name>pyridoxal 5'-phosphate</name>
        <dbReference type="ChEBI" id="CHEBI:597326"/>
    </cofactor>
</comment>
<gene>
    <name evidence="7 8" type="primary">hemL</name>
    <name evidence="8" type="ORF">KACHI17_24680</name>
</gene>
<evidence type="ECO:0000256" key="7">
    <source>
        <dbReference type="HAMAP-Rule" id="MF_00375"/>
    </source>
</evidence>
<dbReference type="InterPro" id="IPR005814">
    <property type="entry name" value="Aminotrans_3"/>
</dbReference>
<keyword evidence="4 7" id="KW-0663">Pyridoxal phosphate</keyword>
<dbReference type="Gene3D" id="3.90.1150.10">
    <property type="entry name" value="Aspartate Aminotransferase, domain 1"/>
    <property type="match status" value="1"/>
</dbReference>
<dbReference type="GO" id="GO:0005737">
    <property type="term" value="C:cytoplasm"/>
    <property type="evidence" value="ECO:0007669"/>
    <property type="project" value="UniProtKB-SubCell"/>
</dbReference>
<organism evidence="8">
    <name type="scientific">Sediminibacterium sp. KACHI17</name>
    <dbReference type="NCBI Taxonomy" id="1751071"/>
    <lineage>
        <taxon>Bacteria</taxon>
        <taxon>Pseudomonadati</taxon>
        <taxon>Bacteroidota</taxon>
        <taxon>Chitinophagia</taxon>
        <taxon>Chitinophagales</taxon>
        <taxon>Chitinophagaceae</taxon>
        <taxon>Sediminibacterium</taxon>
    </lineage>
</organism>
<dbReference type="Gene3D" id="3.40.640.10">
    <property type="entry name" value="Type I PLP-dependent aspartate aminotransferase-like (Major domain)"/>
    <property type="match status" value="1"/>
</dbReference>
<comment type="subcellular location">
    <subcellularLocation>
        <location evidence="7">Cytoplasm</location>
    </subcellularLocation>
</comment>
<dbReference type="HAMAP" id="MF_00375">
    <property type="entry name" value="HemL_aminotrans_3"/>
    <property type="match status" value="1"/>
</dbReference>
<dbReference type="NCBIfam" id="TIGR00713">
    <property type="entry name" value="hemL"/>
    <property type="match status" value="1"/>
</dbReference>
<dbReference type="EC" id="5.4.3.8" evidence="7"/>
<dbReference type="InterPro" id="IPR049704">
    <property type="entry name" value="Aminotrans_3_PPA_site"/>
</dbReference>